<evidence type="ECO:0000313" key="1">
    <source>
        <dbReference type="EMBL" id="KPJ19992.1"/>
    </source>
</evidence>
<keyword evidence="2" id="KW-1185">Reference proteome</keyword>
<gene>
    <name evidence="1" type="ORF">RR48_02551</name>
</gene>
<organism evidence="1 2">
    <name type="scientific">Papilio machaon</name>
    <name type="common">Old World swallowtail butterfly</name>
    <dbReference type="NCBI Taxonomy" id="76193"/>
    <lineage>
        <taxon>Eukaryota</taxon>
        <taxon>Metazoa</taxon>
        <taxon>Ecdysozoa</taxon>
        <taxon>Arthropoda</taxon>
        <taxon>Hexapoda</taxon>
        <taxon>Insecta</taxon>
        <taxon>Pterygota</taxon>
        <taxon>Neoptera</taxon>
        <taxon>Endopterygota</taxon>
        <taxon>Lepidoptera</taxon>
        <taxon>Glossata</taxon>
        <taxon>Ditrysia</taxon>
        <taxon>Papilionoidea</taxon>
        <taxon>Papilionidae</taxon>
        <taxon>Papilioninae</taxon>
        <taxon>Papilio</taxon>
    </lineage>
</organism>
<protein>
    <submittedName>
        <fullName evidence="1">Uncharacterized protein</fullName>
    </submittedName>
</protein>
<evidence type="ECO:0000313" key="2">
    <source>
        <dbReference type="Proteomes" id="UP000053240"/>
    </source>
</evidence>
<reference evidence="1 2" key="1">
    <citation type="journal article" date="2015" name="Nat. Commun.">
        <title>Outbred genome sequencing and CRISPR/Cas9 gene editing in butterflies.</title>
        <authorList>
            <person name="Li X."/>
            <person name="Fan D."/>
            <person name="Zhang W."/>
            <person name="Liu G."/>
            <person name="Zhang L."/>
            <person name="Zhao L."/>
            <person name="Fang X."/>
            <person name="Chen L."/>
            <person name="Dong Y."/>
            <person name="Chen Y."/>
            <person name="Ding Y."/>
            <person name="Zhao R."/>
            <person name="Feng M."/>
            <person name="Zhu Y."/>
            <person name="Feng Y."/>
            <person name="Jiang X."/>
            <person name="Zhu D."/>
            <person name="Xiang H."/>
            <person name="Feng X."/>
            <person name="Li S."/>
            <person name="Wang J."/>
            <person name="Zhang G."/>
            <person name="Kronforst M.R."/>
            <person name="Wang W."/>
        </authorList>
    </citation>
    <scope>NUCLEOTIDE SEQUENCE [LARGE SCALE GENOMIC DNA]</scope>
    <source>
        <strain evidence="1">Ya'a_city_454_Pm</strain>
        <tissue evidence="1">Whole body</tissue>
    </source>
</reference>
<dbReference type="Proteomes" id="UP000053240">
    <property type="component" value="Unassembled WGS sequence"/>
</dbReference>
<dbReference type="InParanoid" id="A0A0N0PEW5"/>
<accession>A0A0N0PEW5</accession>
<sequence>MGEASYVDVPDSTARYIARIADAAGNSRHSTARYIARIADAAGNSRRTYAIPTFYLYVLLSYIQ</sequence>
<dbReference type="AlphaFoldDB" id="A0A0N0PEW5"/>
<dbReference type="EMBL" id="KQ459781">
    <property type="protein sequence ID" value="KPJ19992.1"/>
    <property type="molecule type" value="Genomic_DNA"/>
</dbReference>
<proteinExistence type="predicted"/>
<name>A0A0N0PEW5_PAPMA</name>